<dbReference type="Gene3D" id="1.10.510.10">
    <property type="entry name" value="Transferase(Phosphotransferase) domain 1"/>
    <property type="match status" value="1"/>
</dbReference>
<evidence type="ECO:0000256" key="13">
    <source>
        <dbReference type="ARBA" id="ARBA00048679"/>
    </source>
</evidence>
<keyword evidence="3" id="KW-0723">Serine/threonine-protein kinase</keyword>
<dbReference type="Gramene" id="KZN00321">
    <property type="protein sequence ID" value="KZN00321"/>
    <property type="gene ID" value="DCAR_009075"/>
</dbReference>
<comment type="similarity">
    <text evidence="1">Belongs to the protein kinase superfamily. CAMK Ser/Thr protein kinase family. CaMK subfamily.</text>
</comment>
<dbReference type="FunFam" id="1.10.510.10:FF:001864">
    <property type="entry name" value="Calcium-dependent protein kinase SK5"/>
    <property type="match status" value="1"/>
</dbReference>
<dbReference type="PANTHER" id="PTHR24349">
    <property type="entry name" value="SERINE/THREONINE-PROTEIN KINASE"/>
    <property type="match status" value="1"/>
</dbReference>
<dbReference type="GO" id="GO:0004674">
    <property type="term" value="F:protein serine/threonine kinase activity"/>
    <property type="evidence" value="ECO:0007669"/>
    <property type="project" value="UniProtKB-KW"/>
</dbReference>
<evidence type="ECO:0000256" key="14">
    <source>
        <dbReference type="SAM" id="Phobius"/>
    </source>
</evidence>
<dbReference type="InterPro" id="IPR011009">
    <property type="entry name" value="Kinase-like_dom_sf"/>
</dbReference>
<dbReference type="PROSITE" id="PS50222">
    <property type="entry name" value="EF_HAND_2"/>
    <property type="match status" value="4"/>
</dbReference>
<dbReference type="InterPro" id="IPR000719">
    <property type="entry name" value="Prot_kinase_dom"/>
</dbReference>
<dbReference type="PROSITE" id="PS00018">
    <property type="entry name" value="EF_HAND_1"/>
    <property type="match status" value="4"/>
</dbReference>
<feature type="domain" description="EF-hand" evidence="16">
    <location>
        <begin position="340"/>
        <end position="375"/>
    </location>
</feature>
<dbReference type="InterPro" id="IPR018247">
    <property type="entry name" value="EF_Hand_1_Ca_BS"/>
</dbReference>
<proteinExistence type="inferred from homology"/>
<comment type="caution">
    <text evidence="17">The sequence shown here is derived from an EMBL/GenBank/DDBJ whole genome shotgun (WGS) entry which is preliminary data.</text>
</comment>
<gene>
    <name evidence="17" type="ORF">DCAR_009075</name>
</gene>
<evidence type="ECO:0000256" key="9">
    <source>
        <dbReference type="ARBA" id="ARBA00022777"/>
    </source>
</evidence>
<name>A0A162AFX8_DAUCS</name>
<evidence type="ECO:0000256" key="12">
    <source>
        <dbReference type="ARBA" id="ARBA00047899"/>
    </source>
</evidence>
<evidence type="ECO:0000256" key="2">
    <source>
        <dbReference type="ARBA" id="ARBA00012513"/>
    </source>
</evidence>
<keyword evidence="6" id="KW-0479">Metal-binding</keyword>
<evidence type="ECO:0000256" key="11">
    <source>
        <dbReference type="ARBA" id="ARBA00022840"/>
    </source>
</evidence>
<evidence type="ECO:0000256" key="6">
    <source>
        <dbReference type="ARBA" id="ARBA00022723"/>
    </source>
</evidence>
<dbReference type="STRING" id="79200.A0A162AFX8"/>
<feature type="domain" description="Protein kinase" evidence="15">
    <location>
        <begin position="1"/>
        <end position="225"/>
    </location>
</feature>
<dbReference type="OMA" id="RIAMKGH"/>
<dbReference type="AlphaFoldDB" id="A0A162AFX8"/>
<feature type="transmembrane region" description="Helical" evidence="14">
    <location>
        <begin position="6"/>
        <end position="26"/>
    </location>
</feature>
<feature type="domain" description="EF-hand" evidence="16">
    <location>
        <begin position="268"/>
        <end position="303"/>
    </location>
</feature>
<dbReference type="Pfam" id="PF00069">
    <property type="entry name" value="Pkinase"/>
    <property type="match status" value="1"/>
</dbReference>
<dbReference type="PROSITE" id="PS50011">
    <property type="entry name" value="PROTEIN_KINASE_DOM"/>
    <property type="match status" value="1"/>
</dbReference>
<evidence type="ECO:0000256" key="5">
    <source>
        <dbReference type="ARBA" id="ARBA00022679"/>
    </source>
</evidence>
<dbReference type="GO" id="GO:0005524">
    <property type="term" value="F:ATP binding"/>
    <property type="evidence" value="ECO:0007669"/>
    <property type="project" value="UniProtKB-KW"/>
</dbReference>
<keyword evidence="11" id="KW-0067">ATP-binding</keyword>
<evidence type="ECO:0000256" key="3">
    <source>
        <dbReference type="ARBA" id="ARBA00022527"/>
    </source>
</evidence>
<keyword evidence="14" id="KW-0472">Membrane</keyword>
<dbReference type="SUPFAM" id="SSF56112">
    <property type="entry name" value="Protein kinase-like (PK-like)"/>
    <property type="match status" value="1"/>
</dbReference>
<dbReference type="Pfam" id="PF13499">
    <property type="entry name" value="EF-hand_7"/>
    <property type="match status" value="2"/>
</dbReference>
<sequence>MDDSMGAGLMAVIAVSGSIVFLSLQVHKRLLSDFMHKIEFELGSGKDETKKRVSTSPLQMKNRKGEFYQIKNAKTVSCSSCGGSRVVKDYSKHGLMEEGSMPRNWQALYKGMLQYRKLSTPCDTFTDVVGSPYYVAPEVLRKFYGQECDVWSAGVIIYILLCGVPPFWDENEHGIFEQVLRGELDLESEPWPDISEDAKDLVKRMLVRDPKKRLTAPEVLSHPWVKVHGVAPDKPLDSAVLSRLKQFSAMHKLKKIAIRIIAEQMSEDEIAGLKEMFKMIDVDNSGHITLEELTTGLERVGANLMESEIKQLMKAADLDNSGTIDYTEFVAAMLNQSKTLKEDHIFAAFSYFDKDGSGYITPDELQQVCEQFGFGDVHLEEIMNEVDQDRDGRIDYNEFVAMMQNTEFSKKALQSSSSTAFKDAFKTS</sequence>
<feature type="domain" description="EF-hand" evidence="16">
    <location>
        <begin position="304"/>
        <end position="339"/>
    </location>
</feature>
<keyword evidence="14" id="KW-1133">Transmembrane helix</keyword>
<keyword evidence="7" id="KW-0677">Repeat</keyword>
<dbReference type="InterPro" id="IPR002048">
    <property type="entry name" value="EF_hand_dom"/>
</dbReference>
<dbReference type="Gene3D" id="1.10.238.10">
    <property type="entry name" value="EF-hand"/>
    <property type="match status" value="1"/>
</dbReference>
<keyword evidence="10" id="KW-0106">Calcium</keyword>
<protein>
    <recommendedName>
        <fullName evidence="2">non-specific serine/threonine protein kinase</fullName>
        <ecNumber evidence="2">2.7.11.1</ecNumber>
    </recommendedName>
</protein>
<dbReference type="EMBL" id="LNRQ01000003">
    <property type="protein sequence ID" value="KZN00321.1"/>
    <property type="molecule type" value="Genomic_DNA"/>
</dbReference>
<dbReference type="InterPro" id="IPR011992">
    <property type="entry name" value="EF-hand-dom_pair"/>
</dbReference>
<evidence type="ECO:0000256" key="10">
    <source>
        <dbReference type="ARBA" id="ARBA00022837"/>
    </source>
</evidence>
<dbReference type="GO" id="GO:0005509">
    <property type="term" value="F:calcium ion binding"/>
    <property type="evidence" value="ECO:0007669"/>
    <property type="project" value="InterPro"/>
</dbReference>
<evidence type="ECO:0000313" key="17">
    <source>
        <dbReference type="EMBL" id="KZN00321.1"/>
    </source>
</evidence>
<dbReference type="SMART" id="SM00054">
    <property type="entry name" value="EFh"/>
    <property type="match status" value="4"/>
</dbReference>
<organism evidence="17">
    <name type="scientific">Daucus carota subsp. sativus</name>
    <name type="common">Carrot</name>
    <dbReference type="NCBI Taxonomy" id="79200"/>
    <lineage>
        <taxon>Eukaryota</taxon>
        <taxon>Viridiplantae</taxon>
        <taxon>Streptophyta</taxon>
        <taxon>Embryophyta</taxon>
        <taxon>Tracheophyta</taxon>
        <taxon>Spermatophyta</taxon>
        <taxon>Magnoliopsida</taxon>
        <taxon>eudicotyledons</taxon>
        <taxon>Gunneridae</taxon>
        <taxon>Pentapetalae</taxon>
        <taxon>asterids</taxon>
        <taxon>campanulids</taxon>
        <taxon>Apiales</taxon>
        <taxon>Apiaceae</taxon>
        <taxon>Apioideae</taxon>
        <taxon>Scandiceae</taxon>
        <taxon>Daucinae</taxon>
        <taxon>Daucus</taxon>
        <taxon>Daucus sect. Daucus</taxon>
    </lineage>
</organism>
<evidence type="ECO:0000256" key="8">
    <source>
        <dbReference type="ARBA" id="ARBA00022741"/>
    </source>
</evidence>
<keyword evidence="4" id="KW-0597">Phosphoprotein</keyword>
<accession>A0A162AFX8</accession>
<dbReference type="SUPFAM" id="SSF47473">
    <property type="entry name" value="EF-hand"/>
    <property type="match status" value="1"/>
</dbReference>
<evidence type="ECO:0000256" key="1">
    <source>
        <dbReference type="ARBA" id="ARBA00005354"/>
    </source>
</evidence>
<feature type="domain" description="EF-hand" evidence="16">
    <location>
        <begin position="378"/>
        <end position="409"/>
    </location>
</feature>
<evidence type="ECO:0000256" key="7">
    <source>
        <dbReference type="ARBA" id="ARBA00022737"/>
    </source>
</evidence>
<keyword evidence="14" id="KW-0812">Transmembrane</keyword>
<dbReference type="FunFam" id="1.10.238.10:FF:000015">
    <property type="entry name" value="Calcium-dependent protein kinase 1"/>
    <property type="match status" value="1"/>
</dbReference>
<keyword evidence="8" id="KW-0547">Nucleotide-binding</keyword>
<evidence type="ECO:0000259" key="15">
    <source>
        <dbReference type="PROSITE" id="PS50011"/>
    </source>
</evidence>
<dbReference type="SMART" id="SM00220">
    <property type="entry name" value="S_TKc"/>
    <property type="match status" value="1"/>
</dbReference>
<evidence type="ECO:0000256" key="4">
    <source>
        <dbReference type="ARBA" id="ARBA00022553"/>
    </source>
</evidence>
<reference evidence="17" key="1">
    <citation type="journal article" date="2016" name="Nat. Genet.">
        <title>A high-quality carrot genome assembly provides new insights into carotenoid accumulation and asterid genome evolution.</title>
        <authorList>
            <person name="Iorizzo M."/>
            <person name="Ellison S."/>
            <person name="Senalik D."/>
            <person name="Zeng P."/>
            <person name="Satapoomin P."/>
            <person name="Huang J."/>
            <person name="Bowman M."/>
            <person name="Iovene M."/>
            <person name="Sanseverino W."/>
            <person name="Cavagnaro P."/>
            <person name="Yildiz M."/>
            <person name="Macko-Podgorni A."/>
            <person name="Moranska E."/>
            <person name="Grzebelus E."/>
            <person name="Grzebelus D."/>
            <person name="Ashrafi H."/>
            <person name="Zheng Z."/>
            <person name="Cheng S."/>
            <person name="Spooner D."/>
            <person name="Van Deynze A."/>
            <person name="Simon P."/>
        </authorList>
    </citation>
    <scope>NUCLEOTIDE SEQUENCE [LARGE SCALE GENOMIC DNA]</scope>
    <source>
        <tissue evidence="17">Leaf</tissue>
    </source>
</reference>
<dbReference type="EC" id="2.7.11.1" evidence="2"/>
<comment type="catalytic activity">
    <reaction evidence="12">
        <text>L-threonyl-[protein] + ATP = O-phospho-L-threonyl-[protein] + ADP + H(+)</text>
        <dbReference type="Rhea" id="RHEA:46608"/>
        <dbReference type="Rhea" id="RHEA-COMP:11060"/>
        <dbReference type="Rhea" id="RHEA-COMP:11605"/>
        <dbReference type="ChEBI" id="CHEBI:15378"/>
        <dbReference type="ChEBI" id="CHEBI:30013"/>
        <dbReference type="ChEBI" id="CHEBI:30616"/>
        <dbReference type="ChEBI" id="CHEBI:61977"/>
        <dbReference type="ChEBI" id="CHEBI:456216"/>
        <dbReference type="EC" id="2.7.11.1"/>
    </reaction>
</comment>
<dbReference type="InterPro" id="IPR050205">
    <property type="entry name" value="CDPK_Ser/Thr_kinases"/>
</dbReference>
<comment type="catalytic activity">
    <reaction evidence="13">
        <text>L-seryl-[protein] + ATP = O-phospho-L-seryl-[protein] + ADP + H(+)</text>
        <dbReference type="Rhea" id="RHEA:17989"/>
        <dbReference type="Rhea" id="RHEA-COMP:9863"/>
        <dbReference type="Rhea" id="RHEA-COMP:11604"/>
        <dbReference type="ChEBI" id="CHEBI:15378"/>
        <dbReference type="ChEBI" id="CHEBI:29999"/>
        <dbReference type="ChEBI" id="CHEBI:30616"/>
        <dbReference type="ChEBI" id="CHEBI:83421"/>
        <dbReference type="ChEBI" id="CHEBI:456216"/>
        <dbReference type="EC" id="2.7.11.1"/>
    </reaction>
</comment>
<keyword evidence="9" id="KW-0418">Kinase</keyword>
<keyword evidence="5" id="KW-0808">Transferase</keyword>
<evidence type="ECO:0000259" key="16">
    <source>
        <dbReference type="PROSITE" id="PS50222"/>
    </source>
</evidence>